<evidence type="ECO:0000256" key="6">
    <source>
        <dbReference type="ARBA" id="ARBA00023180"/>
    </source>
</evidence>
<dbReference type="InterPro" id="IPR001314">
    <property type="entry name" value="Peptidase_S1A"/>
</dbReference>
<evidence type="ECO:0000256" key="3">
    <source>
        <dbReference type="ARBA" id="ARBA00022801"/>
    </source>
</evidence>
<dbReference type="CDD" id="cd00190">
    <property type="entry name" value="Tryp_SPc"/>
    <property type="match status" value="1"/>
</dbReference>
<accession>A0A8C4D8Z4</accession>
<dbReference type="Proteomes" id="UP000694389">
    <property type="component" value="Unassembled WGS sequence"/>
</dbReference>
<dbReference type="InterPro" id="IPR033116">
    <property type="entry name" value="TRYPSIN_SER"/>
</dbReference>
<keyword evidence="1 7" id="KW-0645">Protease</keyword>
<dbReference type="SUPFAM" id="SSF50494">
    <property type="entry name" value="Trypsin-like serine proteases"/>
    <property type="match status" value="1"/>
</dbReference>
<reference evidence="11" key="2">
    <citation type="submission" date="2025-09" db="UniProtKB">
        <authorList>
            <consortium name="Ensembl"/>
        </authorList>
    </citation>
    <scope>IDENTIFICATION</scope>
</reference>
<feature type="chain" id="PRO_5035942165" description="Peptidase S1 domain-containing protein" evidence="9">
    <location>
        <begin position="24"/>
        <end position="348"/>
    </location>
</feature>
<dbReference type="FunFam" id="2.40.10.10:FF:000024">
    <property type="entry name" value="Serine protease 53"/>
    <property type="match status" value="1"/>
</dbReference>
<keyword evidence="8" id="KW-1133">Transmembrane helix</keyword>
<dbReference type="GO" id="GO:0004252">
    <property type="term" value="F:serine-type endopeptidase activity"/>
    <property type="evidence" value="ECO:0007669"/>
    <property type="project" value="InterPro"/>
</dbReference>
<dbReference type="PROSITE" id="PS00135">
    <property type="entry name" value="TRYPSIN_SER"/>
    <property type="match status" value="1"/>
</dbReference>
<dbReference type="InterPro" id="IPR001254">
    <property type="entry name" value="Trypsin_dom"/>
</dbReference>
<keyword evidence="3 7" id="KW-0378">Hydrolase</keyword>
<dbReference type="PANTHER" id="PTHR24253">
    <property type="entry name" value="TRANSMEMBRANE PROTEASE SERINE"/>
    <property type="match status" value="1"/>
</dbReference>
<dbReference type="PROSITE" id="PS00134">
    <property type="entry name" value="TRYPSIN_HIS"/>
    <property type="match status" value="1"/>
</dbReference>
<evidence type="ECO:0000256" key="5">
    <source>
        <dbReference type="ARBA" id="ARBA00023157"/>
    </source>
</evidence>
<protein>
    <recommendedName>
        <fullName evidence="10">Peptidase S1 domain-containing protein</fullName>
    </recommendedName>
</protein>
<dbReference type="InterPro" id="IPR009003">
    <property type="entry name" value="Peptidase_S1_PA"/>
</dbReference>
<dbReference type="GeneID" id="127363687"/>
<dbReference type="RefSeq" id="XP_051256442.1">
    <property type="nucleotide sequence ID" value="XM_051400482.1"/>
</dbReference>
<dbReference type="InterPro" id="IPR018114">
    <property type="entry name" value="TRYPSIN_HIS"/>
</dbReference>
<keyword evidence="8" id="KW-0812">Transmembrane</keyword>
<dbReference type="Ensembl" id="ENSDLAT00005000273.2">
    <property type="protein sequence ID" value="ENSDLAP00005000256.2"/>
    <property type="gene ID" value="ENSDLAG00005000121.2"/>
</dbReference>
<evidence type="ECO:0000256" key="8">
    <source>
        <dbReference type="SAM" id="Phobius"/>
    </source>
</evidence>
<evidence type="ECO:0000256" key="4">
    <source>
        <dbReference type="ARBA" id="ARBA00022825"/>
    </source>
</evidence>
<feature type="signal peptide" evidence="9">
    <location>
        <begin position="1"/>
        <end position="23"/>
    </location>
</feature>
<evidence type="ECO:0000259" key="10">
    <source>
        <dbReference type="PROSITE" id="PS50240"/>
    </source>
</evidence>
<dbReference type="OMA" id="LASIVCH"/>
<dbReference type="Pfam" id="PF00089">
    <property type="entry name" value="Trypsin"/>
    <property type="match status" value="1"/>
</dbReference>
<keyword evidence="12" id="KW-1185">Reference proteome</keyword>
<keyword evidence="5" id="KW-1015">Disulfide bond</keyword>
<evidence type="ECO:0000313" key="12">
    <source>
        <dbReference type="Proteomes" id="UP000694389"/>
    </source>
</evidence>
<keyword evidence="6" id="KW-0325">Glycoprotein</keyword>
<gene>
    <name evidence="11" type="primary">LOC127363687</name>
</gene>
<dbReference type="AlphaFoldDB" id="A0A8C4D8Z4"/>
<organism evidence="11 12">
    <name type="scientific">Dicentrarchus labrax</name>
    <name type="common">European seabass</name>
    <name type="synonym">Morone labrax</name>
    <dbReference type="NCBI Taxonomy" id="13489"/>
    <lineage>
        <taxon>Eukaryota</taxon>
        <taxon>Metazoa</taxon>
        <taxon>Chordata</taxon>
        <taxon>Craniata</taxon>
        <taxon>Vertebrata</taxon>
        <taxon>Euteleostomi</taxon>
        <taxon>Actinopterygii</taxon>
        <taxon>Neopterygii</taxon>
        <taxon>Teleostei</taxon>
        <taxon>Neoteleostei</taxon>
        <taxon>Acanthomorphata</taxon>
        <taxon>Eupercaria</taxon>
        <taxon>Moronidae</taxon>
        <taxon>Dicentrarchus</taxon>
    </lineage>
</organism>
<evidence type="ECO:0000256" key="1">
    <source>
        <dbReference type="ARBA" id="ARBA00022670"/>
    </source>
</evidence>
<keyword evidence="8" id="KW-0472">Membrane</keyword>
<feature type="transmembrane region" description="Helical" evidence="8">
    <location>
        <begin position="325"/>
        <end position="345"/>
    </location>
</feature>
<reference evidence="11" key="1">
    <citation type="submission" date="2025-08" db="UniProtKB">
        <authorList>
            <consortium name="Ensembl"/>
        </authorList>
    </citation>
    <scope>IDENTIFICATION</scope>
</reference>
<evidence type="ECO:0000313" key="11">
    <source>
        <dbReference type="Ensembl" id="ENSDLAP00005000256.2"/>
    </source>
</evidence>
<proteinExistence type="predicted"/>
<keyword evidence="2 9" id="KW-0732">Signal</keyword>
<evidence type="ECO:0000256" key="9">
    <source>
        <dbReference type="SAM" id="SignalP"/>
    </source>
</evidence>
<sequence>MALYQFLCGLTVVIILSSKDCHSQQPKCGVASSNTRIVGGQDAPPGSWPWQVSLDSGQCGGSLITDQWVLTAAHCITDDNIEVHLGRQSQSGPNPNEVSLEVVQTTCHPAYDLLSSNNDICLLKLSAPVNLTDNIYPICLASANSTFHTGVNSWVTGWGQTGNGSLSDILQEVNVPIVGNNECECAYYDITENMICAGLRAGGKDACQGDSGGPLVTKNGPIWVQSGVVSFGEGCAKPMTPGVYTRVSQYQDWISNITGSSKPGFVTFTSTGVDSDLNFTCPTSPPRTTTTTSTQSSPSTTPITVVTVTDDDGSIFGSGESVIHFSYFTHFVSLCVLVLSLYVLVGDA</sequence>
<dbReference type="PRINTS" id="PR00722">
    <property type="entry name" value="CHYMOTRYPSIN"/>
</dbReference>
<dbReference type="InterPro" id="IPR043504">
    <property type="entry name" value="Peptidase_S1_PA_chymotrypsin"/>
</dbReference>
<evidence type="ECO:0000256" key="2">
    <source>
        <dbReference type="ARBA" id="ARBA00022729"/>
    </source>
</evidence>
<feature type="domain" description="Peptidase S1" evidence="10">
    <location>
        <begin position="37"/>
        <end position="259"/>
    </location>
</feature>
<dbReference type="Gene3D" id="2.40.10.10">
    <property type="entry name" value="Trypsin-like serine proteases"/>
    <property type="match status" value="1"/>
</dbReference>
<name>A0A8C4D8Z4_DICLA</name>
<dbReference type="PROSITE" id="PS50240">
    <property type="entry name" value="TRYPSIN_DOM"/>
    <property type="match status" value="1"/>
</dbReference>
<keyword evidence="4 7" id="KW-0720">Serine protease</keyword>
<evidence type="ECO:0000256" key="7">
    <source>
        <dbReference type="RuleBase" id="RU363034"/>
    </source>
</evidence>
<dbReference type="OrthoDB" id="9448935at2759"/>
<dbReference type="PANTHER" id="PTHR24253:SF144">
    <property type="entry name" value="CHYMOTRYPSIN-LIKE PROTEASE CTRL-1-RELATED"/>
    <property type="match status" value="1"/>
</dbReference>
<dbReference type="SMART" id="SM00020">
    <property type="entry name" value="Tryp_SPc"/>
    <property type="match status" value="1"/>
</dbReference>
<dbReference type="GO" id="GO:0006508">
    <property type="term" value="P:proteolysis"/>
    <property type="evidence" value="ECO:0007669"/>
    <property type="project" value="UniProtKB-KW"/>
</dbReference>
<dbReference type="GeneTree" id="ENSGT00940000163852"/>